<dbReference type="OrthoDB" id="2977329at2759"/>
<gene>
    <name evidence="1" type="ORF">BDQ12DRAFT_690807</name>
</gene>
<accession>A0A5C3LLJ9</accession>
<protein>
    <recommendedName>
        <fullName evidence="3">F-box domain-containing protein</fullName>
    </recommendedName>
</protein>
<sequence length="432" mass="47951">MHTSIPIPLEILISIVNEVALLSDKARETLSACSLVCHSLLIPSRKHLFHKVDFEALDDGRDGLGGPQKFRRLFDVVKNNPSIARLICELSIIDYFPGLCRSWILKEKKIPALIDRLPMLQALSFSKISDMEALDWEDELTEPLKSSLTNLICANRLSSLRLDRVWGIPISLLTQYPRLKHLSIHGCELDEAEPESPASESSLNLSPHFTQLQSFHFGGELGSDRLVHQLKQHTSVSGKDCFSELERLRVTTCTERGIDAAMELVRSCSHSLLHLIIEADGPGAAARPPRLPGPINLSIPRALKSVSLPGDIGGDLELLVYSVTGILDVLKTAPPSNSIEDISFNFVSPGRGRGGVVSIENAGGWTILDAALTRQNFPMLRQVNVKMFLDGFHEQRDTGMEAKYERMARDRLPGISGRSWISLNVEVDVYYY</sequence>
<proteinExistence type="predicted"/>
<reference evidence="1 2" key="1">
    <citation type="journal article" date="2019" name="Nat. Ecol. Evol.">
        <title>Megaphylogeny resolves global patterns of mushroom evolution.</title>
        <authorList>
            <person name="Varga T."/>
            <person name="Krizsan K."/>
            <person name="Foldi C."/>
            <person name="Dima B."/>
            <person name="Sanchez-Garcia M."/>
            <person name="Sanchez-Ramirez S."/>
            <person name="Szollosi G.J."/>
            <person name="Szarkandi J.G."/>
            <person name="Papp V."/>
            <person name="Albert L."/>
            <person name="Andreopoulos W."/>
            <person name="Angelini C."/>
            <person name="Antonin V."/>
            <person name="Barry K.W."/>
            <person name="Bougher N.L."/>
            <person name="Buchanan P."/>
            <person name="Buyck B."/>
            <person name="Bense V."/>
            <person name="Catcheside P."/>
            <person name="Chovatia M."/>
            <person name="Cooper J."/>
            <person name="Damon W."/>
            <person name="Desjardin D."/>
            <person name="Finy P."/>
            <person name="Geml J."/>
            <person name="Haridas S."/>
            <person name="Hughes K."/>
            <person name="Justo A."/>
            <person name="Karasinski D."/>
            <person name="Kautmanova I."/>
            <person name="Kiss B."/>
            <person name="Kocsube S."/>
            <person name="Kotiranta H."/>
            <person name="LaButti K.M."/>
            <person name="Lechner B.E."/>
            <person name="Liimatainen K."/>
            <person name="Lipzen A."/>
            <person name="Lukacs Z."/>
            <person name="Mihaltcheva S."/>
            <person name="Morgado L.N."/>
            <person name="Niskanen T."/>
            <person name="Noordeloos M.E."/>
            <person name="Ohm R.A."/>
            <person name="Ortiz-Santana B."/>
            <person name="Ovrebo C."/>
            <person name="Racz N."/>
            <person name="Riley R."/>
            <person name="Savchenko A."/>
            <person name="Shiryaev A."/>
            <person name="Soop K."/>
            <person name="Spirin V."/>
            <person name="Szebenyi C."/>
            <person name="Tomsovsky M."/>
            <person name="Tulloss R.E."/>
            <person name="Uehling J."/>
            <person name="Grigoriev I.V."/>
            <person name="Vagvolgyi C."/>
            <person name="Papp T."/>
            <person name="Martin F.M."/>
            <person name="Miettinen O."/>
            <person name="Hibbett D.S."/>
            <person name="Nagy L.G."/>
        </authorList>
    </citation>
    <scope>NUCLEOTIDE SEQUENCE [LARGE SCALE GENOMIC DNA]</scope>
    <source>
        <strain evidence="1 2">CBS 166.37</strain>
    </source>
</reference>
<evidence type="ECO:0000313" key="1">
    <source>
        <dbReference type="EMBL" id="TFK33720.1"/>
    </source>
</evidence>
<evidence type="ECO:0008006" key="3">
    <source>
        <dbReference type="Google" id="ProtNLM"/>
    </source>
</evidence>
<name>A0A5C3LLJ9_9AGAR</name>
<dbReference type="AlphaFoldDB" id="A0A5C3LLJ9"/>
<organism evidence="1 2">
    <name type="scientific">Crucibulum laeve</name>
    <dbReference type="NCBI Taxonomy" id="68775"/>
    <lineage>
        <taxon>Eukaryota</taxon>
        <taxon>Fungi</taxon>
        <taxon>Dikarya</taxon>
        <taxon>Basidiomycota</taxon>
        <taxon>Agaricomycotina</taxon>
        <taxon>Agaricomycetes</taxon>
        <taxon>Agaricomycetidae</taxon>
        <taxon>Agaricales</taxon>
        <taxon>Agaricineae</taxon>
        <taxon>Nidulariaceae</taxon>
        <taxon>Crucibulum</taxon>
    </lineage>
</organism>
<dbReference type="Gene3D" id="3.80.10.10">
    <property type="entry name" value="Ribonuclease Inhibitor"/>
    <property type="match status" value="1"/>
</dbReference>
<dbReference type="InterPro" id="IPR032675">
    <property type="entry name" value="LRR_dom_sf"/>
</dbReference>
<dbReference type="Proteomes" id="UP000308652">
    <property type="component" value="Unassembled WGS sequence"/>
</dbReference>
<keyword evidence="2" id="KW-1185">Reference proteome</keyword>
<evidence type="ECO:0000313" key="2">
    <source>
        <dbReference type="Proteomes" id="UP000308652"/>
    </source>
</evidence>
<dbReference type="EMBL" id="ML213643">
    <property type="protein sequence ID" value="TFK33720.1"/>
    <property type="molecule type" value="Genomic_DNA"/>
</dbReference>